<feature type="compositionally biased region" description="Gly residues" evidence="1">
    <location>
        <begin position="314"/>
        <end position="323"/>
    </location>
</feature>
<feature type="region of interest" description="Disordered" evidence="1">
    <location>
        <begin position="301"/>
        <end position="324"/>
    </location>
</feature>
<feature type="domain" description="BFD-like [2Fe-2S]-binding" evidence="3">
    <location>
        <begin position="582"/>
        <end position="639"/>
    </location>
</feature>
<dbReference type="InterPro" id="IPR007419">
    <property type="entry name" value="BFD-like_2Fe2S-bd_dom"/>
</dbReference>
<dbReference type="CDD" id="cd19946">
    <property type="entry name" value="GlpA-like_Fer2_BFD-like"/>
    <property type="match status" value="1"/>
</dbReference>
<evidence type="ECO:0000259" key="2">
    <source>
        <dbReference type="Pfam" id="PF01266"/>
    </source>
</evidence>
<protein>
    <recommendedName>
        <fullName evidence="5">FAD dependent oxidoreductase domain-containing protein</fullName>
    </recommendedName>
</protein>
<dbReference type="InterPro" id="IPR041854">
    <property type="entry name" value="BFD-like_2Fe2S-bd_dom_sf"/>
</dbReference>
<dbReference type="EMBL" id="HBEY01026664">
    <property type="protein sequence ID" value="CAD8609241.1"/>
    <property type="molecule type" value="Transcribed_RNA"/>
</dbReference>
<feature type="domain" description="FAD dependent oxidoreductase" evidence="2">
    <location>
        <begin position="90"/>
        <end position="272"/>
    </location>
</feature>
<dbReference type="Pfam" id="PF04324">
    <property type="entry name" value="Fer2_BFD"/>
    <property type="match status" value="1"/>
</dbReference>
<evidence type="ECO:0008006" key="5">
    <source>
        <dbReference type="Google" id="ProtNLM"/>
    </source>
</evidence>
<dbReference type="SUPFAM" id="SSF51905">
    <property type="entry name" value="FAD/NAD(P)-binding domain"/>
    <property type="match status" value="2"/>
</dbReference>
<gene>
    <name evidence="4" type="ORF">CPEL01642_LOCUS12619</name>
</gene>
<dbReference type="PANTHER" id="PTHR42720">
    <property type="entry name" value="GLYCEROL-3-PHOSPHATE DEHYDROGENASE"/>
    <property type="match status" value="1"/>
</dbReference>
<evidence type="ECO:0000256" key="1">
    <source>
        <dbReference type="SAM" id="MobiDB-lite"/>
    </source>
</evidence>
<reference evidence="4" key="1">
    <citation type="submission" date="2021-01" db="EMBL/GenBank/DDBJ databases">
        <authorList>
            <person name="Corre E."/>
            <person name="Pelletier E."/>
            <person name="Niang G."/>
            <person name="Scheremetjew M."/>
            <person name="Finn R."/>
            <person name="Kale V."/>
            <person name="Holt S."/>
            <person name="Cochrane G."/>
            <person name="Meng A."/>
            <person name="Brown T."/>
            <person name="Cohen L."/>
        </authorList>
    </citation>
    <scope>NUCLEOTIDE SEQUENCE</scope>
    <source>
        <strain evidence="4">PLY182g</strain>
    </source>
</reference>
<organism evidence="4">
    <name type="scientific">Coccolithus braarudii</name>
    <dbReference type="NCBI Taxonomy" id="221442"/>
    <lineage>
        <taxon>Eukaryota</taxon>
        <taxon>Haptista</taxon>
        <taxon>Haptophyta</taxon>
        <taxon>Prymnesiophyceae</taxon>
        <taxon>Coccolithales</taxon>
        <taxon>Coccolithaceae</taxon>
        <taxon>Coccolithus</taxon>
    </lineage>
</organism>
<evidence type="ECO:0000259" key="3">
    <source>
        <dbReference type="Pfam" id="PF04324"/>
    </source>
</evidence>
<dbReference type="InterPro" id="IPR052745">
    <property type="entry name" value="G3P_Oxidase/Oxidoreductase"/>
</dbReference>
<evidence type="ECO:0000313" key="4">
    <source>
        <dbReference type="EMBL" id="CAD8609241.1"/>
    </source>
</evidence>
<dbReference type="Gene3D" id="1.10.10.1100">
    <property type="entry name" value="BFD-like [2Fe-2S]-binding domain"/>
    <property type="match status" value="1"/>
</dbReference>
<dbReference type="Gene3D" id="3.30.9.10">
    <property type="entry name" value="D-Amino Acid Oxidase, subunit A, domain 2"/>
    <property type="match status" value="2"/>
</dbReference>
<accession>A0A7S0LDJ3</accession>
<proteinExistence type="predicted"/>
<sequence>MLGLLPTAAALVAGMPRVSMVGRTQIQMRGVTQGEVHGEGGAYVGGYWVPMDECADKFNIKGGSNEKTARIPCPRSSTRHSAAKPDGSYDVVIIGAGCIGAAVARELSKTTASVLMIEAADDVCQGATKGNSGIVHAGFDDTPGSTRAKLCWKGNQMFPALDEELHFGYQLTGSLVVARSAEEELFLDELMARGLTNGVENLRIVRGAELRKMEPNLDPAATAALLSPDAGTLIPYEYNIALAENAADNGVEVRIRRMVTSIGKAKDGSFEVHADHWEPQDYVASQKGPGGLRGAWKRLAGGKEDEPTESLGEYEGGGPGEGGPWQDYPALVKGEQKVTVADMKVGGSGSMRAMDGVVVEKETIRATYIVNCAGGYSDKIAAMLGDESFTIKPRMGEYVLLKKSSGGACNHILFPCPGPYGKGILVQKTLWGNLILGPTARDQHEWADPDVDPDSKEEILNKVLSSCKRLVPGFDVSDAFHSFAGARAKSSRGDWIIERSAAETNLIHAAGIDSPGIAGSPAIALEVVELLQQAGFSAPADPDFNPKRAAIITPKSGDDGLVYTPDTKTELNSAGVSAAENVVCKCEKVTEAEIVEACRRSLPLDSTQTMRKRTRAGMGGCQGKPWNYGCECRVAQVIAREAELAPPVVGRRPWAATSQFDRRWLTDDDKTKLNELAKVPEEI</sequence>
<dbReference type="PANTHER" id="PTHR42720:SF1">
    <property type="entry name" value="GLYCEROL 3-PHOSPHATE OXIDASE"/>
    <property type="match status" value="1"/>
</dbReference>
<dbReference type="Gene3D" id="3.50.50.60">
    <property type="entry name" value="FAD/NAD(P)-binding domain"/>
    <property type="match status" value="1"/>
</dbReference>
<dbReference type="Pfam" id="PF01266">
    <property type="entry name" value="DAO"/>
    <property type="match status" value="2"/>
</dbReference>
<dbReference type="AlphaFoldDB" id="A0A7S0LDJ3"/>
<dbReference type="InterPro" id="IPR036188">
    <property type="entry name" value="FAD/NAD-bd_sf"/>
</dbReference>
<name>A0A7S0LDJ3_9EUKA</name>
<dbReference type="InterPro" id="IPR006076">
    <property type="entry name" value="FAD-dep_OxRdtase"/>
</dbReference>
<feature type="domain" description="FAD dependent oxidoreductase" evidence="2">
    <location>
        <begin position="358"/>
        <end position="530"/>
    </location>
</feature>